<gene>
    <name evidence="1" type="ORF">DWW02_11830</name>
</gene>
<dbReference type="Proteomes" id="UP000284543">
    <property type="component" value="Unassembled WGS sequence"/>
</dbReference>
<protein>
    <submittedName>
        <fullName evidence="1">Uncharacterized protein</fullName>
    </submittedName>
</protein>
<proteinExistence type="predicted"/>
<reference evidence="1 2" key="1">
    <citation type="submission" date="2018-08" db="EMBL/GenBank/DDBJ databases">
        <title>A genome reference for cultivated species of the human gut microbiota.</title>
        <authorList>
            <person name="Zou Y."/>
            <person name="Xue W."/>
            <person name="Luo G."/>
        </authorList>
    </citation>
    <scope>NUCLEOTIDE SEQUENCE [LARGE SCALE GENOMIC DNA]</scope>
    <source>
        <strain evidence="1 2">AF14-18</strain>
    </source>
</reference>
<evidence type="ECO:0000313" key="2">
    <source>
        <dbReference type="Proteomes" id="UP000284543"/>
    </source>
</evidence>
<dbReference type="AlphaFoldDB" id="A0A412Z7P9"/>
<name>A0A412Z7P9_9FIRM</name>
<comment type="caution">
    <text evidence="1">The sequence shown here is derived from an EMBL/GenBank/DDBJ whole genome shotgun (WGS) entry which is preliminary data.</text>
</comment>
<dbReference type="EMBL" id="QRZM01000004">
    <property type="protein sequence ID" value="RGV76062.1"/>
    <property type="molecule type" value="Genomic_DNA"/>
</dbReference>
<organism evidence="1 2">
    <name type="scientific">Enterocloster bolteae</name>
    <dbReference type="NCBI Taxonomy" id="208479"/>
    <lineage>
        <taxon>Bacteria</taxon>
        <taxon>Bacillati</taxon>
        <taxon>Bacillota</taxon>
        <taxon>Clostridia</taxon>
        <taxon>Lachnospirales</taxon>
        <taxon>Lachnospiraceae</taxon>
        <taxon>Enterocloster</taxon>
    </lineage>
</organism>
<sequence length="83" mass="9099">MDSGHMESGNGSSRRQKSPILYVLPMACFKIALHSTFRLSPGGFEDGKERITARRQKTHASVLGNTQAAYRQGGMEKVIFSGL</sequence>
<accession>A0A412Z7P9</accession>
<evidence type="ECO:0000313" key="1">
    <source>
        <dbReference type="EMBL" id="RGV76062.1"/>
    </source>
</evidence>